<keyword evidence="2" id="KW-0378">Hydrolase</keyword>
<dbReference type="Gene3D" id="3.40.50.1820">
    <property type="entry name" value="alpha/beta hydrolase"/>
    <property type="match status" value="1"/>
</dbReference>
<dbReference type="PANTHER" id="PTHR43798">
    <property type="entry name" value="MONOACYLGLYCEROL LIPASE"/>
    <property type="match status" value="1"/>
</dbReference>
<dbReference type="PANTHER" id="PTHR43798:SF33">
    <property type="entry name" value="HYDROLASE, PUTATIVE (AFU_ORTHOLOGUE AFUA_2G14860)-RELATED"/>
    <property type="match status" value="1"/>
</dbReference>
<dbReference type="InterPro" id="IPR029058">
    <property type="entry name" value="AB_hydrolase_fold"/>
</dbReference>
<evidence type="ECO:0000259" key="1">
    <source>
        <dbReference type="Pfam" id="PF00561"/>
    </source>
</evidence>
<dbReference type="SUPFAM" id="SSF53474">
    <property type="entry name" value="alpha/beta-Hydrolases"/>
    <property type="match status" value="1"/>
</dbReference>
<proteinExistence type="predicted"/>
<reference evidence="2 3" key="1">
    <citation type="submission" date="2019-08" db="EMBL/GenBank/DDBJ databases">
        <title>Whole-genome Sequencing of e-waste polymer degrading bacterium Pseudomonas sp. strain PE08.</title>
        <authorList>
            <person name="Kirdat K."/>
            <person name="Debbarma P."/>
            <person name="Narawade N."/>
            <person name="Suyal D."/>
            <person name="Thorat V."/>
            <person name="Shouche Y."/>
            <person name="Goel R."/>
            <person name="Yadav A."/>
        </authorList>
    </citation>
    <scope>NUCLEOTIDE SEQUENCE [LARGE SCALE GENOMIC DNA]</scope>
    <source>
        <strain evidence="2 3">PE08</strain>
    </source>
</reference>
<dbReference type="Proteomes" id="UP000327179">
    <property type="component" value="Chromosome"/>
</dbReference>
<protein>
    <submittedName>
        <fullName evidence="2">Alpha/beta hydrolase</fullName>
    </submittedName>
</protein>
<accession>A0A5J6QGY0</accession>
<dbReference type="EMBL" id="CP043311">
    <property type="protein sequence ID" value="QEY61175.1"/>
    <property type="molecule type" value="Genomic_DNA"/>
</dbReference>
<evidence type="ECO:0000313" key="2">
    <source>
        <dbReference type="EMBL" id="QEY61175.1"/>
    </source>
</evidence>
<evidence type="ECO:0000313" key="3">
    <source>
        <dbReference type="Proteomes" id="UP000327179"/>
    </source>
</evidence>
<dbReference type="AlphaFoldDB" id="A0A5J6QGY0"/>
<feature type="domain" description="AB hydrolase-1" evidence="1">
    <location>
        <begin position="41"/>
        <end position="269"/>
    </location>
</feature>
<dbReference type="KEGG" id="plal:FXN65_03600"/>
<gene>
    <name evidence="2" type="ORF">FXN65_03600</name>
</gene>
<dbReference type="Pfam" id="PF00561">
    <property type="entry name" value="Abhydrolase_1"/>
    <property type="match status" value="1"/>
</dbReference>
<dbReference type="InterPro" id="IPR050266">
    <property type="entry name" value="AB_hydrolase_sf"/>
</dbReference>
<dbReference type="GO" id="GO:0016020">
    <property type="term" value="C:membrane"/>
    <property type="evidence" value="ECO:0007669"/>
    <property type="project" value="TreeGrafter"/>
</dbReference>
<organism evidence="2 3">
    <name type="scientific">Metapseudomonas lalkuanensis</name>
    <dbReference type="NCBI Taxonomy" id="2604832"/>
    <lineage>
        <taxon>Bacteria</taxon>
        <taxon>Pseudomonadati</taxon>
        <taxon>Pseudomonadota</taxon>
        <taxon>Gammaproteobacteria</taxon>
        <taxon>Pseudomonadales</taxon>
        <taxon>Pseudomonadaceae</taxon>
        <taxon>Metapseudomonas</taxon>
    </lineage>
</organism>
<dbReference type="InterPro" id="IPR000073">
    <property type="entry name" value="AB_hydrolase_1"/>
</dbReference>
<dbReference type="RefSeq" id="WP_151131686.1">
    <property type="nucleotide sequence ID" value="NZ_CP043311.1"/>
</dbReference>
<keyword evidence="3" id="KW-1185">Reference proteome</keyword>
<dbReference type="GO" id="GO:0016787">
    <property type="term" value="F:hydrolase activity"/>
    <property type="evidence" value="ECO:0007669"/>
    <property type="project" value="UniProtKB-KW"/>
</dbReference>
<name>A0A5J6QGY0_9GAMM</name>
<sequence>MRYQTDFAPQHLNDAPRVVQLGSWTLHYQAFSRQAEDNREPVLMLGGAFQSFRSFGVEVQELLPHHPVILLDLPSQGGNLQLAPELSLEQLADLIAAFAEELRLPPLMPIGLSYGSALAALFAARHPQRCARLLLAGITAFGRPGARRMLEEGLDLLAEGQVLRFAQGALTGLINPLRLDETGISPVFRKALLRQMQRLSPQEVERYLQNSRRLLDFPGFTRHPTCPTLVLAGEYDHFTQPWEHAGFAAACTDADCALIHNGDHLAQFEQREACASFYRPFLQGTALPLASPGATRLARNRLDRLERRQEPRVAPLNRRGRLLHAEAGEWSVDVSELGFFGGLVQGALPADLPSRGWRLQAGDLPALDVLALRHHGDSLALVFPHTDAAASEALAAQVVRAEPHAVAYA</sequence>